<dbReference type="InterPro" id="IPR034804">
    <property type="entry name" value="SQR/QFR_C/D"/>
</dbReference>
<dbReference type="EMBL" id="JACDUR010000006">
    <property type="protein sequence ID" value="MBA2894853.1"/>
    <property type="molecule type" value="Genomic_DNA"/>
</dbReference>
<gene>
    <name evidence="6" type="ORF">HNR30_006225</name>
</gene>
<evidence type="ECO:0000313" key="7">
    <source>
        <dbReference type="Proteomes" id="UP000530928"/>
    </source>
</evidence>
<dbReference type="SUPFAM" id="SSF81343">
    <property type="entry name" value="Fumarate reductase respiratory complex transmembrane subunits"/>
    <property type="match status" value="1"/>
</dbReference>
<evidence type="ECO:0000256" key="2">
    <source>
        <dbReference type="ARBA" id="ARBA00022692"/>
    </source>
</evidence>
<evidence type="ECO:0000256" key="3">
    <source>
        <dbReference type="ARBA" id="ARBA00022989"/>
    </source>
</evidence>
<accession>A0A7W0CPA8</accession>
<keyword evidence="3 5" id="KW-1133">Transmembrane helix</keyword>
<proteinExistence type="predicted"/>
<feature type="transmembrane region" description="Helical" evidence="5">
    <location>
        <begin position="47"/>
        <end position="69"/>
    </location>
</feature>
<keyword evidence="7" id="KW-1185">Reference proteome</keyword>
<keyword evidence="2 5" id="KW-0812">Transmembrane</keyword>
<evidence type="ECO:0000256" key="5">
    <source>
        <dbReference type="SAM" id="Phobius"/>
    </source>
</evidence>
<evidence type="ECO:0000313" key="6">
    <source>
        <dbReference type="EMBL" id="MBA2894853.1"/>
    </source>
</evidence>
<dbReference type="GO" id="GO:0006106">
    <property type="term" value="P:fumarate metabolic process"/>
    <property type="evidence" value="ECO:0007669"/>
    <property type="project" value="InterPro"/>
</dbReference>
<protein>
    <submittedName>
        <fullName evidence="6">Fumarate reductase subunit D</fullName>
    </submittedName>
</protein>
<evidence type="ECO:0000256" key="4">
    <source>
        <dbReference type="ARBA" id="ARBA00023136"/>
    </source>
</evidence>
<dbReference type="Pfam" id="PF02313">
    <property type="entry name" value="Fumarate_red_D"/>
    <property type="match status" value="1"/>
</dbReference>
<organism evidence="6 7">
    <name type="scientific">Nonomuraea soli</name>
    <dbReference type="NCBI Taxonomy" id="1032476"/>
    <lineage>
        <taxon>Bacteria</taxon>
        <taxon>Bacillati</taxon>
        <taxon>Actinomycetota</taxon>
        <taxon>Actinomycetes</taxon>
        <taxon>Streptosporangiales</taxon>
        <taxon>Streptosporangiaceae</taxon>
        <taxon>Nonomuraea</taxon>
    </lineage>
</organism>
<dbReference type="AlphaFoldDB" id="A0A7W0CPA8"/>
<dbReference type="Proteomes" id="UP000530928">
    <property type="component" value="Unassembled WGS sequence"/>
</dbReference>
<dbReference type="GO" id="GO:0016020">
    <property type="term" value="C:membrane"/>
    <property type="evidence" value="ECO:0007669"/>
    <property type="project" value="InterPro"/>
</dbReference>
<sequence>MRRKRTAEPYLWLLFSGGGVAAAFFLPVLILLFGVLVPAGVVGRPDVAALTENVVVRLAIVVIFTLCLFHAAHRIRFTSEELLNIGRIDLLLAVVCYGGALAGGVVTAVLLF</sequence>
<comment type="caution">
    <text evidence="6">The sequence shown here is derived from an EMBL/GenBank/DDBJ whole genome shotgun (WGS) entry which is preliminary data.</text>
</comment>
<dbReference type="NCBIfam" id="NF003977">
    <property type="entry name" value="PRK05470.1-1"/>
    <property type="match status" value="1"/>
</dbReference>
<evidence type="ECO:0000256" key="1">
    <source>
        <dbReference type="ARBA" id="ARBA00022475"/>
    </source>
</evidence>
<dbReference type="RefSeq" id="WP_181613569.1">
    <property type="nucleotide sequence ID" value="NZ_BAABAM010000004.1"/>
</dbReference>
<feature type="transmembrane region" description="Helical" evidence="5">
    <location>
        <begin position="12"/>
        <end position="35"/>
    </location>
</feature>
<reference evidence="6 7" key="1">
    <citation type="submission" date="2020-07" db="EMBL/GenBank/DDBJ databases">
        <title>Genomic Encyclopedia of Type Strains, Phase IV (KMG-IV): sequencing the most valuable type-strain genomes for metagenomic binning, comparative biology and taxonomic classification.</title>
        <authorList>
            <person name="Goeker M."/>
        </authorList>
    </citation>
    <scope>NUCLEOTIDE SEQUENCE [LARGE SCALE GENOMIC DNA]</scope>
    <source>
        <strain evidence="6 7">DSM 45533</strain>
    </source>
</reference>
<keyword evidence="1" id="KW-1003">Cell membrane</keyword>
<dbReference type="Gene3D" id="1.20.1300.10">
    <property type="entry name" value="Fumarate reductase/succinate dehydrogenase, transmembrane subunit"/>
    <property type="match status" value="1"/>
</dbReference>
<dbReference type="InterPro" id="IPR003418">
    <property type="entry name" value="Fumarate_red_D"/>
</dbReference>
<keyword evidence="4 5" id="KW-0472">Membrane</keyword>
<feature type="transmembrane region" description="Helical" evidence="5">
    <location>
        <begin position="90"/>
        <end position="111"/>
    </location>
</feature>
<name>A0A7W0CPA8_9ACTN</name>